<dbReference type="EMBL" id="MHNZ01000018">
    <property type="protein sequence ID" value="OGZ56364.1"/>
    <property type="molecule type" value="Genomic_DNA"/>
</dbReference>
<feature type="transmembrane region" description="Helical" evidence="6">
    <location>
        <begin position="403"/>
        <end position="420"/>
    </location>
</feature>
<comment type="subcellular location">
    <subcellularLocation>
        <location evidence="1">Membrane</location>
        <topology evidence="1">Multi-pass membrane protein</topology>
    </subcellularLocation>
</comment>
<feature type="transmembrane region" description="Helical" evidence="6">
    <location>
        <begin position="143"/>
        <end position="163"/>
    </location>
</feature>
<dbReference type="InterPro" id="IPR011990">
    <property type="entry name" value="TPR-like_helical_dom_sf"/>
</dbReference>
<name>A0A1G2H1L8_9BACT</name>
<comment type="caution">
    <text evidence="8">The sequence shown here is derived from an EMBL/GenBank/DDBJ whole genome shotgun (WGS) entry which is preliminary data.</text>
</comment>
<evidence type="ECO:0000256" key="3">
    <source>
        <dbReference type="ARBA" id="ARBA00022989"/>
    </source>
</evidence>
<dbReference type="GO" id="GO:0016020">
    <property type="term" value="C:membrane"/>
    <property type="evidence" value="ECO:0007669"/>
    <property type="project" value="UniProtKB-SubCell"/>
</dbReference>
<keyword evidence="2 6" id="KW-0812">Transmembrane</keyword>
<sequence>MAHIKISRDWFILFLLAWVLFIHIFVDPEGGIDGITLLFAGVALYVWVVSHSSVPRMTWYILVAFLAWALVETLFFSRVPYTSFQNFLSLLAGALVFSVGFPEHLVRRAAVILVVGALLLVMVGLVMFLFIPQYQSARFTSIFYQHNAFAGFLIVPLMLSFWLVLEKKQYGYLLAGISTFILWGGLALTFSRGGYLSVAAAIAVFIFFLRKNSVSFARFGKQSVVILLLVALGAGAGFGLFEFLQAHARAQGISAPASPYALEQSGQTGFHARLVYMKYGLKLFKERPLVGYGLGSYGTESARVLDEVIYFSMDPHNLYLRFLAELGILGGTLFIIFVFLVLWTAFSAKLDLLHGALLAGFVGMLIHNGVDLDFFFPANVMLFFTVACLLVRHDTDTIKVSRVLKMSAILAAAAIFPLFVSDKLFDRAWIYALAQGNVEPYETHIRWSLALDPFNPFIRIQLSGYYLERNELDRAEQLLDEVRRIHPNNRSQYLQRGLLLVRRGEDGEAEAAYKRALELAPYRDVEPVIALVDLYQKQGRSEEVRNLIKDTFKRFPPEAFKSSIWINPEKQDLLNQLIFLERILNELPQ</sequence>
<feature type="transmembrane region" description="Helical" evidence="6">
    <location>
        <begin position="222"/>
        <end position="241"/>
    </location>
</feature>
<feature type="transmembrane region" description="Helical" evidence="6">
    <location>
        <begin position="194"/>
        <end position="210"/>
    </location>
</feature>
<feature type="transmembrane region" description="Helical" evidence="6">
    <location>
        <begin position="9"/>
        <end position="26"/>
    </location>
</feature>
<dbReference type="PANTHER" id="PTHR37422">
    <property type="entry name" value="TEICHURONIC ACID BIOSYNTHESIS PROTEIN TUAE"/>
    <property type="match status" value="1"/>
</dbReference>
<dbReference type="STRING" id="1802129.A3J04_03590"/>
<feature type="transmembrane region" description="Helical" evidence="6">
    <location>
        <begin position="57"/>
        <end position="77"/>
    </location>
</feature>
<dbReference type="PANTHER" id="PTHR37422:SF13">
    <property type="entry name" value="LIPOPOLYSACCHARIDE BIOSYNTHESIS PROTEIN PA4999-RELATED"/>
    <property type="match status" value="1"/>
</dbReference>
<organism evidence="8 9">
    <name type="scientific">Candidatus Ryanbacteria bacterium RIFCSPLOWO2_02_FULL_47_14</name>
    <dbReference type="NCBI Taxonomy" id="1802129"/>
    <lineage>
        <taxon>Bacteria</taxon>
        <taxon>Candidatus Ryaniibacteriota</taxon>
    </lineage>
</organism>
<feature type="transmembrane region" description="Helical" evidence="6">
    <location>
        <begin position="83"/>
        <end position="102"/>
    </location>
</feature>
<keyword evidence="4 6" id="KW-0472">Membrane</keyword>
<dbReference type="SUPFAM" id="SSF48452">
    <property type="entry name" value="TPR-like"/>
    <property type="match status" value="1"/>
</dbReference>
<reference evidence="8 9" key="1">
    <citation type="journal article" date="2016" name="Nat. Commun.">
        <title>Thousands of microbial genomes shed light on interconnected biogeochemical processes in an aquifer system.</title>
        <authorList>
            <person name="Anantharaman K."/>
            <person name="Brown C.T."/>
            <person name="Hug L.A."/>
            <person name="Sharon I."/>
            <person name="Castelle C.J."/>
            <person name="Probst A.J."/>
            <person name="Thomas B.C."/>
            <person name="Singh A."/>
            <person name="Wilkins M.J."/>
            <person name="Karaoz U."/>
            <person name="Brodie E.L."/>
            <person name="Williams K.H."/>
            <person name="Hubbard S.S."/>
            <person name="Banfield J.F."/>
        </authorList>
    </citation>
    <scope>NUCLEOTIDE SEQUENCE [LARGE SCALE GENOMIC DNA]</scope>
</reference>
<dbReference type="InterPro" id="IPR007016">
    <property type="entry name" value="O-antigen_ligase-rel_domated"/>
</dbReference>
<dbReference type="Proteomes" id="UP000177954">
    <property type="component" value="Unassembled WGS sequence"/>
</dbReference>
<evidence type="ECO:0000256" key="1">
    <source>
        <dbReference type="ARBA" id="ARBA00004141"/>
    </source>
</evidence>
<gene>
    <name evidence="8" type="ORF">A3J04_03590</name>
</gene>
<feature type="transmembrane region" description="Helical" evidence="6">
    <location>
        <begin position="374"/>
        <end position="391"/>
    </location>
</feature>
<dbReference type="InterPro" id="IPR051533">
    <property type="entry name" value="WaaL-like"/>
</dbReference>
<keyword evidence="3 6" id="KW-1133">Transmembrane helix</keyword>
<dbReference type="InterPro" id="IPR019734">
    <property type="entry name" value="TPR_rpt"/>
</dbReference>
<evidence type="ECO:0000256" key="6">
    <source>
        <dbReference type="SAM" id="Phobius"/>
    </source>
</evidence>
<evidence type="ECO:0000313" key="8">
    <source>
        <dbReference type="EMBL" id="OGZ56364.1"/>
    </source>
</evidence>
<dbReference type="AlphaFoldDB" id="A0A1G2H1L8"/>
<feature type="transmembrane region" description="Helical" evidence="6">
    <location>
        <begin position="109"/>
        <end position="131"/>
    </location>
</feature>
<proteinExistence type="predicted"/>
<feature type="transmembrane region" description="Helical" evidence="6">
    <location>
        <begin position="32"/>
        <end position="50"/>
    </location>
</feature>
<protein>
    <recommendedName>
        <fullName evidence="7">O-antigen ligase-related domain-containing protein</fullName>
    </recommendedName>
</protein>
<feature type="transmembrane region" description="Helical" evidence="6">
    <location>
        <begin position="318"/>
        <end position="343"/>
    </location>
</feature>
<evidence type="ECO:0000256" key="4">
    <source>
        <dbReference type="ARBA" id="ARBA00023136"/>
    </source>
</evidence>
<feature type="transmembrane region" description="Helical" evidence="6">
    <location>
        <begin position="170"/>
        <end position="188"/>
    </location>
</feature>
<dbReference type="PROSITE" id="PS50005">
    <property type="entry name" value="TPR"/>
    <property type="match status" value="1"/>
</dbReference>
<feature type="transmembrane region" description="Helical" evidence="6">
    <location>
        <begin position="350"/>
        <end position="368"/>
    </location>
</feature>
<dbReference type="Pfam" id="PF04932">
    <property type="entry name" value="Wzy_C"/>
    <property type="match status" value="1"/>
</dbReference>
<feature type="repeat" description="TPR" evidence="5">
    <location>
        <begin position="490"/>
        <end position="523"/>
    </location>
</feature>
<evidence type="ECO:0000259" key="7">
    <source>
        <dbReference type="Pfam" id="PF04932"/>
    </source>
</evidence>
<evidence type="ECO:0000313" key="9">
    <source>
        <dbReference type="Proteomes" id="UP000177954"/>
    </source>
</evidence>
<keyword evidence="5" id="KW-0802">TPR repeat</keyword>
<feature type="domain" description="O-antigen ligase-related" evidence="7">
    <location>
        <begin position="178"/>
        <end position="335"/>
    </location>
</feature>
<accession>A0A1G2H1L8</accession>
<dbReference type="Gene3D" id="1.25.40.10">
    <property type="entry name" value="Tetratricopeptide repeat domain"/>
    <property type="match status" value="1"/>
</dbReference>
<evidence type="ECO:0000256" key="5">
    <source>
        <dbReference type="PROSITE-ProRule" id="PRU00339"/>
    </source>
</evidence>
<evidence type="ECO:0000256" key="2">
    <source>
        <dbReference type="ARBA" id="ARBA00022692"/>
    </source>
</evidence>